<reference evidence="6" key="1">
    <citation type="submission" date="2015-11" db="EMBL/GenBank/DDBJ databases">
        <authorList>
            <person name="Varghese N."/>
        </authorList>
    </citation>
    <scope>NUCLEOTIDE SEQUENCE [LARGE SCALE GENOMIC DNA]</scope>
    <source>
        <strain evidence="6">DSM 45899</strain>
    </source>
</reference>
<dbReference type="CDD" id="cd24146">
    <property type="entry name" value="nat-AmDH_N_like"/>
    <property type="match status" value="1"/>
</dbReference>
<dbReference type="AlphaFoldDB" id="A0A0S4QLS0"/>
<evidence type="ECO:0000313" key="6">
    <source>
        <dbReference type="Proteomes" id="UP000198802"/>
    </source>
</evidence>
<feature type="domain" description="Dihydrodipicolinate reductase N-terminal" evidence="3">
    <location>
        <begin position="10"/>
        <end position="73"/>
    </location>
</feature>
<dbReference type="RefSeq" id="WP_091276236.1">
    <property type="nucleotide sequence ID" value="NZ_FAOZ01000007.1"/>
</dbReference>
<keyword evidence="6" id="KW-1185">Reference proteome</keyword>
<keyword evidence="1" id="KW-0521">NADP</keyword>
<keyword evidence="2" id="KW-0560">Oxidoreductase</keyword>
<evidence type="ECO:0000313" key="5">
    <source>
        <dbReference type="EMBL" id="CUU56260.1"/>
    </source>
</evidence>
<dbReference type="InterPro" id="IPR000846">
    <property type="entry name" value="DapB_N"/>
</dbReference>
<dbReference type="Pfam" id="PF01113">
    <property type="entry name" value="DapB_N"/>
    <property type="match status" value="1"/>
</dbReference>
<gene>
    <name evidence="5" type="ORF">Ga0074812_107144</name>
</gene>
<evidence type="ECO:0000256" key="2">
    <source>
        <dbReference type="ARBA" id="ARBA00023002"/>
    </source>
</evidence>
<feature type="domain" description="2,4-diaminopentanoate dehydrogenase C-terminal" evidence="4">
    <location>
        <begin position="191"/>
        <end position="339"/>
    </location>
</feature>
<sequence length="345" mass="36655">MGQLRVVQWATGNIGTYALREVIAHPELELAGVFVHGAEKVGRDAGDLCGVGATGVVATGDVEQILALGADCVLYMPRYFDAGEVCRILASGANIVTTRGEFHRPAGMDPEVRRQVEAACEQGGTSVHSTGSSPGFITEAVPLVLSSIQRRLDRLAIQEFADLSRRDSPGLLFDVMGFGRPPAAVDEARLTHGRISFGPSLLLIAETLGIRIDTLEASGEVATSPRPVHIAAGTLEPGTVAAQRLTVAGIRDGREVLSFRANWYCTRDLEPAWDLRDTGWHIDLEGDAPLDIALRFPFPLEQMAAISPAYTANRAVNAVPIVCAATPGIRTSVDLPQIVASSLAS</sequence>
<evidence type="ECO:0000259" key="3">
    <source>
        <dbReference type="Pfam" id="PF01113"/>
    </source>
</evidence>
<dbReference type="InterPro" id="IPR045760">
    <property type="entry name" value="DAP_DH_C"/>
</dbReference>
<accession>A0A0S4QLS0</accession>
<evidence type="ECO:0000259" key="4">
    <source>
        <dbReference type="Pfam" id="PF19328"/>
    </source>
</evidence>
<dbReference type="GO" id="GO:0009089">
    <property type="term" value="P:lysine biosynthetic process via diaminopimelate"/>
    <property type="evidence" value="ECO:0007669"/>
    <property type="project" value="InterPro"/>
</dbReference>
<dbReference type="Proteomes" id="UP000198802">
    <property type="component" value="Unassembled WGS sequence"/>
</dbReference>
<evidence type="ECO:0000256" key="1">
    <source>
        <dbReference type="ARBA" id="ARBA00022857"/>
    </source>
</evidence>
<protein>
    <submittedName>
        <fullName evidence="5">4-hydroxy-tetrahydrodipicolinate reductase</fullName>
    </submittedName>
</protein>
<dbReference type="SUPFAM" id="SSF51735">
    <property type="entry name" value="NAD(P)-binding Rossmann-fold domains"/>
    <property type="match status" value="1"/>
</dbReference>
<dbReference type="Gene3D" id="3.40.50.720">
    <property type="entry name" value="NAD(P)-binding Rossmann-like Domain"/>
    <property type="match status" value="1"/>
</dbReference>
<proteinExistence type="predicted"/>
<dbReference type="GO" id="GO:0008839">
    <property type="term" value="F:4-hydroxy-tetrahydrodipicolinate reductase"/>
    <property type="evidence" value="ECO:0007669"/>
    <property type="project" value="InterPro"/>
</dbReference>
<dbReference type="Pfam" id="PF19328">
    <property type="entry name" value="DAP_DH_C"/>
    <property type="match status" value="1"/>
</dbReference>
<organism evidence="5 6">
    <name type="scientific">Parafrankia irregularis</name>
    <dbReference type="NCBI Taxonomy" id="795642"/>
    <lineage>
        <taxon>Bacteria</taxon>
        <taxon>Bacillati</taxon>
        <taxon>Actinomycetota</taxon>
        <taxon>Actinomycetes</taxon>
        <taxon>Frankiales</taxon>
        <taxon>Frankiaceae</taxon>
        <taxon>Parafrankia</taxon>
    </lineage>
</organism>
<dbReference type="EMBL" id="FAOZ01000007">
    <property type="protein sequence ID" value="CUU56260.1"/>
    <property type="molecule type" value="Genomic_DNA"/>
</dbReference>
<name>A0A0S4QLS0_9ACTN</name>
<dbReference type="InterPro" id="IPR036291">
    <property type="entry name" value="NAD(P)-bd_dom_sf"/>
</dbReference>